<reference evidence="2 3" key="1">
    <citation type="submission" date="2012-12" db="EMBL/GenBank/DDBJ databases">
        <title>Novel taxa of Listeriaceae from agricultural environments in the United States.</title>
        <authorList>
            <person name="den Bakker H.C."/>
            <person name="Allred A."/>
            <person name="Warchocki S."/>
            <person name="Wright E.M."/>
            <person name="Burrell A."/>
            <person name="Nightingale K.K."/>
            <person name="Kephart D."/>
            <person name="Wiedmann M."/>
        </authorList>
    </citation>
    <scope>NUCLEOTIDE SEQUENCE [LARGE SCALE GENOMIC DNA]</scope>
    <source>
        <strain evidence="2 3">FSL F6-1183</strain>
    </source>
</reference>
<comment type="similarity">
    <text evidence="1">Belongs to the UPF0637 family.</text>
</comment>
<name>A0A829R6M1_LISGR</name>
<dbReference type="InterPro" id="IPR053707">
    <property type="entry name" value="UPF0637_domain_sf"/>
</dbReference>
<dbReference type="Gene3D" id="3.30.930.20">
    <property type="entry name" value="Protein of unknown function DUF1054"/>
    <property type="match status" value="1"/>
</dbReference>
<protein>
    <recommendedName>
        <fullName evidence="1">UPF0637 protein LMUR_09134</fullName>
    </recommendedName>
</protein>
<dbReference type="PIRSF" id="PIRSF021332">
    <property type="entry name" value="DUF1054"/>
    <property type="match status" value="1"/>
</dbReference>
<comment type="caution">
    <text evidence="2">The sequence shown here is derived from an EMBL/GenBank/DDBJ whole genome shotgun (WGS) entry which is preliminary data.</text>
</comment>
<evidence type="ECO:0000313" key="3">
    <source>
        <dbReference type="Proteomes" id="UP000019251"/>
    </source>
</evidence>
<gene>
    <name evidence="2" type="ORF">LMUR_09134</name>
</gene>
<dbReference type="InterPro" id="IPR009403">
    <property type="entry name" value="UPF0637"/>
</dbReference>
<dbReference type="EMBL" id="AODG01000011">
    <property type="protein sequence ID" value="EUJ27683.1"/>
    <property type="molecule type" value="Genomic_DNA"/>
</dbReference>
<dbReference type="RefSeq" id="WP_036106315.1">
    <property type="nucleotide sequence ID" value="NZ_AODG01000011.1"/>
</dbReference>
<organism evidence="2 3">
    <name type="scientific">Listeria grayi FSL F6-1183</name>
    <dbReference type="NCBI Taxonomy" id="1265827"/>
    <lineage>
        <taxon>Bacteria</taxon>
        <taxon>Bacillati</taxon>
        <taxon>Bacillota</taxon>
        <taxon>Bacilli</taxon>
        <taxon>Bacillales</taxon>
        <taxon>Listeriaceae</taxon>
        <taxon>Listeria</taxon>
    </lineage>
</organism>
<dbReference type="Proteomes" id="UP000019251">
    <property type="component" value="Unassembled WGS sequence"/>
</dbReference>
<sequence length="204" mass="23784">MTFKGFTNDDFKAMQLPGLDNRMEAIRQNIQPKFQTLGDELTSFLEKELAVPMYLHIAKHARRSVNPPDSTWLAIGHDKRGYKKHPHFQVGLYDEYLFVWLAFIYENEERTFIADNYLKSETDFLALPADFSISPDHTERKTFPLEQAALEKTLRRFRDVKKGEFLIGKIYQPTDKKIHSGSACTEEIKSVLTKLLPFYKDAFQ</sequence>
<dbReference type="AlphaFoldDB" id="A0A829R6M1"/>
<dbReference type="SUPFAM" id="SSF142913">
    <property type="entry name" value="YktB/PF0168-like"/>
    <property type="match status" value="1"/>
</dbReference>
<dbReference type="Pfam" id="PF06335">
    <property type="entry name" value="DUF1054"/>
    <property type="match status" value="1"/>
</dbReference>
<proteinExistence type="inferred from homology"/>
<dbReference type="HAMAP" id="MF_01851">
    <property type="entry name" value="UPF0637"/>
    <property type="match status" value="1"/>
</dbReference>
<evidence type="ECO:0000313" key="2">
    <source>
        <dbReference type="EMBL" id="EUJ27683.1"/>
    </source>
</evidence>
<evidence type="ECO:0000256" key="1">
    <source>
        <dbReference type="HAMAP-Rule" id="MF_01851"/>
    </source>
</evidence>
<accession>A0A829R6M1</accession>